<organism evidence="3 4">
    <name type="scientific">Heterobasidion irregulare (strain TC 32-1)</name>
    <dbReference type="NCBI Taxonomy" id="747525"/>
    <lineage>
        <taxon>Eukaryota</taxon>
        <taxon>Fungi</taxon>
        <taxon>Dikarya</taxon>
        <taxon>Basidiomycota</taxon>
        <taxon>Agaricomycotina</taxon>
        <taxon>Agaricomycetes</taxon>
        <taxon>Russulales</taxon>
        <taxon>Bondarzewiaceae</taxon>
        <taxon>Heterobasidion</taxon>
        <taxon>Heterobasidion annosum species complex</taxon>
    </lineage>
</organism>
<dbReference type="AlphaFoldDB" id="W4K0F6"/>
<protein>
    <submittedName>
        <fullName evidence="3">Uncharacterized protein</fullName>
    </submittedName>
</protein>
<dbReference type="PANTHER" id="PTHR28023">
    <property type="entry name" value="UPF0357 PROTEIN YCL012C"/>
    <property type="match status" value="1"/>
</dbReference>
<evidence type="ECO:0000256" key="2">
    <source>
        <dbReference type="ARBA" id="ARBA00022729"/>
    </source>
</evidence>
<comment type="similarity">
    <text evidence="1">Belongs to the UPF0357 family.</text>
</comment>
<gene>
    <name evidence="3" type="ORF">HETIRDRAFT_387609</name>
</gene>
<dbReference type="FunCoup" id="W4K0F6">
    <property type="interactions" value="1"/>
</dbReference>
<name>W4K0F6_HETIT</name>
<dbReference type="OrthoDB" id="447314at2759"/>
<evidence type="ECO:0000313" key="4">
    <source>
        <dbReference type="Proteomes" id="UP000030671"/>
    </source>
</evidence>
<keyword evidence="2" id="KW-0732">Signal</keyword>
<proteinExistence type="inferred from homology"/>
<dbReference type="InParanoid" id="W4K0F6"/>
<dbReference type="eggNOG" id="ENOG502S73R">
    <property type="taxonomic scope" value="Eukaryota"/>
</dbReference>
<accession>W4K0F6</accession>
<evidence type="ECO:0000313" key="3">
    <source>
        <dbReference type="EMBL" id="ETW79283.1"/>
    </source>
</evidence>
<sequence length="129" mass="14569">MLFYLSLLALTALLVMLLYRYRSTLPFPQRLRSFLSHPSSNNYAPLSTFADQAAAGMSSSTFDVESDNIREGDTRMGLDEQGTREIMEIMRREGVQFDQARLIRHNRILAQNGIDPSGMPLDAKAVTRL</sequence>
<dbReference type="Proteomes" id="UP000030671">
    <property type="component" value="Unassembled WGS sequence"/>
</dbReference>
<dbReference type="RefSeq" id="XP_009549528.1">
    <property type="nucleotide sequence ID" value="XM_009551233.1"/>
</dbReference>
<dbReference type="PANTHER" id="PTHR28023:SF1">
    <property type="entry name" value="UPF0357 PROTEIN YCL012C"/>
    <property type="match status" value="1"/>
</dbReference>
<keyword evidence="4" id="KW-1185">Reference proteome</keyword>
<dbReference type="HOGENOM" id="CLU_128832_2_0_1"/>
<dbReference type="GeneID" id="20672320"/>
<dbReference type="InterPro" id="IPR018559">
    <property type="entry name" value="DUF2015"/>
</dbReference>
<reference evidence="3 4" key="1">
    <citation type="journal article" date="2012" name="New Phytol.">
        <title>Insight into trade-off between wood decay and parasitism from the genome of a fungal forest pathogen.</title>
        <authorList>
            <person name="Olson A."/>
            <person name="Aerts A."/>
            <person name="Asiegbu F."/>
            <person name="Belbahri L."/>
            <person name="Bouzid O."/>
            <person name="Broberg A."/>
            <person name="Canback B."/>
            <person name="Coutinho P.M."/>
            <person name="Cullen D."/>
            <person name="Dalman K."/>
            <person name="Deflorio G."/>
            <person name="van Diepen L.T."/>
            <person name="Dunand C."/>
            <person name="Duplessis S."/>
            <person name="Durling M."/>
            <person name="Gonthier P."/>
            <person name="Grimwood J."/>
            <person name="Fossdal C.G."/>
            <person name="Hansson D."/>
            <person name="Henrissat B."/>
            <person name="Hietala A."/>
            <person name="Himmelstrand K."/>
            <person name="Hoffmeister D."/>
            <person name="Hogberg N."/>
            <person name="James T.Y."/>
            <person name="Karlsson M."/>
            <person name="Kohler A."/>
            <person name="Kues U."/>
            <person name="Lee Y.H."/>
            <person name="Lin Y.C."/>
            <person name="Lind M."/>
            <person name="Lindquist E."/>
            <person name="Lombard V."/>
            <person name="Lucas S."/>
            <person name="Lunden K."/>
            <person name="Morin E."/>
            <person name="Murat C."/>
            <person name="Park J."/>
            <person name="Raffaello T."/>
            <person name="Rouze P."/>
            <person name="Salamov A."/>
            <person name="Schmutz J."/>
            <person name="Solheim H."/>
            <person name="Stahlberg J."/>
            <person name="Velez H."/>
            <person name="de Vries R.P."/>
            <person name="Wiebenga A."/>
            <person name="Woodward S."/>
            <person name="Yakovlev I."/>
            <person name="Garbelotto M."/>
            <person name="Martin F."/>
            <person name="Grigoriev I.V."/>
            <person name="Stenlid J."/>
        </authorList>
    </citation>
    <scope>NUCLEOTIDE SEQUENCE [LARGE SCALE GENOMIC DNA]</scope>
    <source>
        <strain evidence="3 4">TC 32-1</strain>
    </source>
</reference>
<evidence type="ECO:0000256" key="1">
    <source>
        <dbReference type="ARBA" id="ARBA00008325"/>
    </source>
</evidence>
<dbReference type="EMBL" id="KI925461">
    <property type="protein sequence ID" value="ETW79283.1"/>
    <property type="molecule type" value="Genomic_DNA"/>
</dbReference>
<dbReference type="KEGG" id="hir:HETIRDRAFT_387609"/>
<dbReference type="Pfam" id="PF09435">
    <property type="entry name" value="DUF2015"/>
    <property type="match status" value="1"/>
</dbReference>